<evidence type="ECO:0000256" key="16">
    <source>
        <dbReference type="ARBA" id="ARBA00023204"/>
    </source>
</evidence>
<name>A0ABS1MBS8_9NOCA</name>
<dbReference type="NCBIfam" id="NF007210">
    <property type="entry name" value="PRK09632.1"/>
    <property type="match status" value="1"/>
</dbReference>
<dbReference type="PROSITE" id="PS50160">
    <property type="entry name" value="DNA_LIGASE_A3"/>
    <property type="match status" value="1"/>
</dbReference>
<dbReference type="RefSeq" id="WP_201951310.1">
    <property type="nucleotide sequence ID" value="NZ_JAERRJ010000009.1"/>
</dbReference>
<evidence type="ECO:0000256" key="1">
    <source>
        <dbReference type="ARBA" id="ARBA00001936"/>
    </source>
</evidence>
<dbReference type="EMBL" id="JAERRJ010000009">
    <property type="protein sequence ID" value="MBL1077689.1"/>
    <property type="molecule type" value="Genomic_DNA"/>
</dbReference>
<keyword evidence="4" id="KW-0808">Transferase</keyword>
<evidence type="ECO:0000256" key="2">
    <source>
        <dbReference type="ARBA" id="ARBA00012727"/>
    </source>
</evidence>
<evidence type="ECO:0000259" key="24">
    <source>
        <dbReference type="PROSITE" id="PS50160"/>
    </source>
</evidence>
<comment type="caution">
    <text evidence="25">The sequence shown here is derived from an EMBL/GenBank/DDBJ whole genome shotgun (WGS) entry which is preliminary data.</text>
</comment>
<reference evidence="25 26" key="1">
    <citation type="submission" date="2021-01" db="EMBL/GenBank/DDBJ databases">
        <title>WGS of actinomycetes isolated from Thailand.</title>
        <authorList>
            <person name="Thawai C."/>
        </authorList>
    </citation>
    <scope>NUCLEOTIDE SEQUENCE [LARGE SCALE GENOMIC DNA]</scope>
    <source>
        <strain evidence="25 26">LPG 2</strain>
    </source>
</reference>
<dbReference type="PANTHER" id="PTHR42705">
    <property type="entry name" value="BIFUNCTIONAL NON-HOMOLOGOUS END JOINING PROTEIN LIGD"/>
    <property type="match status" value="1"/>
</dbReference>
<dbReference type="CDD" id="cd07971">
    <property type="entry name" value="OBF_DNA_ligase_LigD"/>
    <property type="match status" value="1"/>
</dbReference>
<keyword evidence="12" id="KW-0067">ATP-binding</keyword>
<evidence type="ECO:0000256" key="15">
    <source>
        <dbReference type="ARBA" id="ARBA00023172"/>
    </source>
</evidence>
<evidence type="ECO:0000256" key="10">
    <source>
        <dbReference type="ARBA" id="ARBA00022801"/>
    </source>
</evidence>
<evidence type="ECO:0000256" key="5">
    <source>
        <dbReference type="ARBA" id="ARBA00022695"/>
    </source>
</evidence>
<dbReference type="CDD" id="cd07906">
    <property type="entry name" value="Adenylation_DNA_ligase_LigD_LigC"/>
    <property type="match status" value="1"/>
</dbReference>
<gene>
    <name evidence="25" type="ORF">JK358_25130</name>
</gene>
<dbReference type="InterPro" id="IPR012310">
    <property type="entry name" value="DNA_ligase_ATP-dep_cent"/>
</dbReference>
<feature type="compositionally biased region" description="Pro residues" evidence="23">
    <location>
        <begin position="333"/>
        <end position="343"/>
    </location>
</feature>
<dbReference type="EC" id="6.5.1.1" evidence="2"/>
<dbReference type="NCBIfam" id="TIGR02778">
    <property type="entry name" value="ligD_pol"/>
    <property type="match status" value="1"/>
</dbReference>
<comment type="similarity">
    <text evidence="21">In the C-terminal section; belongs to the ATP-dependent DNA ligase family.</text>
</comment>
<dbReference type="InterPro" id="IPR033649">
    <property type="entry name" value="MtLigD_Pol-like"/>
</dbReference>
<keyword evidence="8" id="KW-0547">Nucleotide-binding</keyword>
<dbReference type="InterPro" id="IPR014146">
    <property type="entry name" value="LigD_ligase_dom"/>
</dbReference>
<evidence type="ECO:0000313" key="25">
    <source>
        <dbReference type="EMBL" id="MBL1077689.1"/>
    </source>
</evidence>
<organism evidence="25 26">
    <name type="scientific">Nocardia acididurans</name>
    <dbReference type="NCBI Taxonomy" id="2802282"/>
    <lineage>
        <taxon>Bacteria</taxon>
        <taxon>Bacillati</taxon>
        <taxon>Actinomycetota</taxon>
        <taxon>Actinomycetes</taxon>
        <taxon>Mycobacteriales</taxon>
        <taxon>Nocardiaceae</taxon>
        <taxon>Nocardia</taxon>
    </lineage>
</organism>
<evidence type="ECO:0000256" key="12">
    <source>
        <dbReference type="ARBA" id="ARBA00022840"/>
    </source>
</evidence>
<keyword evidence="6" id="KW-0540">Nuclease</keyword>
<dbReference type="InterPro" id="IPR052171">
    <property type="entry name" value="NHEJ_LigD"/>
</dbReference>
<evidence type="ECO:0000256" key="9">
    <source>
        <dbReference type="ARBA" id="ARBA00022763"/>
    </source>
</evidence>
<sequence>MSSRRSFGGIEVGLTNLDKVLYPATGTTKGEVIDYFTAIGPALLPHIAQRPVTRKRWPNGVEESSFFEKHLPDHAPKWLARRTIEHSDRTVVYPLIDNEAGMAWLGQQAALELHVPQWRFDGAEMGPITRLVFDLDPGPGAGLPQCAEVALILRDVVREVGLEAYPVTSGSKGIHVYVRLDRELGPNGASAIAKQVATSLQTLHPELVTATMAKSARTNKVFLDWSQNNPAKTTIAPYSLRGRAEPWVAAPRTWDEIESRKKLRHLHFEEVLRRWHEQGDLLAGLDEPLPEPKEAEPEEAEQAGAEQGTDGSRAGPDRLDTYRAKRDAGRTPEPVPATAPTPGPGNRYVVQQHRARRLHWDVRLERDGVLVSWAVPKGPPTDTHENRLAVHTEDHPLEYLEFHGTIPKGEYGAGEMTIWDSGTYDTEKWRDDEVIVRFHGERLDGRYALIQTNGNQWLMHLMKDQSVPEGNGAQTYSASKGNAPFPHGLSPMLATPGDVSTLSADDWAFETKWDGFRLIAEIEGGAVTLHSRAGHVVTGRYPGVASLGEELSDHRVVLDGEAVVFDDHGGANLGLLRADSNNAVFVAFDILYLDGTSLVRKRYEDRRRVLEALAARAPSLEVPARLEGSGAQALRFSQEHGMEGVVAKRRDSVYLPGKRGQSWLKTRNWRTLQVVVGGYRSSRNRQFASLLVGVPHDGELYYLGRVGTGFSEQEMTELSSRLRRLERKTSPFGNELSVEERKEAVWVTPKLTGTVRFMNWTEAGRLWHPAWIPASD</sequence>
<dbReference type="GO" id="GO:0003910">
    <property type="term" value="F:DNA ligase (ATP) activity"/>
    <property type="evidence" value="ECO:0007669"/>
    <property type="project" value="UniProtKB-EC"/>
</dbReference>
<feature type="compositionally biased region" description="Basic and acidic residues" evidence="23">
    <location>
        <begin position="315"/>
        <end position="330"/>
    </location>
</feature>
<keyword evidence="3 25" id="KW-0436">Ligase</keyword>
<evidence type="ECO:0000256" key="21">
    <source>
        <dbReference type="ARBA" id="ARBA00049981"/>
    </source>
</evidence>
<dbReference type="Pfam" id="PF21686">
    <property type="entry name" value="LigD_Prim-Pol"/>
    <property type="match status" value="1"/>
</dbReference>
<keyword evidence="17" id="KW-0464">Manganese</keyword>
<keyword evidence="5" id="KW-0548">Nucleotidyltransferase</keyword>
<evidence type="ECO:0000256" key="18">
    <source>
        <dbReference type="ARBA" id="ARBA00023268"/>
    </source>
</evidence>
<evidence type="ECO:0000256" key="17">
    <source>
        <dbReference type="ARBA" id="ARBA00023211"/>
    </source>
</evidence>
<keyword evidence="7" id="KW-0479">Metal-binding</keyword>
<dbReference type="PANTHER" id="PTHR42705:SF2">
    <property type="entry name" value="BIFUNCTIONAL NON-HOMOLOGOUS END JOINING PROTEIN LIGD"/>
    <property type="match status" value="1"/>
</dbReference>
<keyword evidence="11" id="KW-0269">Exonuclease</keyword>
<dbReference type="Pfam" id="PF01068">
    <property type="entry name" value="DNA_ligase_A_M"/>
    <property type="match status" value="1"/>
</dbReference>
<evidence type="ECO:0000256" key="13">
    <source>
        <dbReference type="ARBA" id="ARBA00022932"/>
    </source>
</evidence>
<comment type="cofactor">
    <cofactor evidence="1">
        <name>Mn(2+)</name>
        <dbReference type="ChEBI" id="CHEBI:29035"/>
    </cofactor>
</comment>
<evidence type="ECO:0000256" key="22">
    <source>
        <dbReference type="ARBA" id="ARBA00049990"/>
    </source>
</evidence>
<accession>A0ABS1MBS8</accession>
<evidence type="ECO:0000256" key="11">
    <source>
        <dbReference type="ARBA" id="ARBA00022839"/>
    </source>
</evidence>
<dbReference type="InterPro" id="IPR012309">
    <property type="entry name" value="DNA_ligase_ATP-dep_C"/>
</dbReference>
<dbReference type="Gene3D" id="3.30.1490.70">
    <property type="match status" value="1"/>
</dbReference>
<evidence type="ECO:0000256" key="8">
    <source>
        <dbReference type="ARBA" id="ARBA00022741"/>
    </source>
</evidence>
<keyword evidence="18" id="KW-0511">Multifunctional enzyme</keyword>
<dbReference type="NCBIfam" id="TIGR02777">
    <property type="entry name" value="LigD_PE_dom"/>
    <property type="match status" value="1"/>
</dbReference>
<evidence type="ECO:0000256" key="6">
    <source>
        <dbReference type="ARBA" id="ARBA00022722"/>
    </source>
</evidence>
<proteinExistence type="inferred from homology"/>
<keyword evidence="16" id="KW-0234">DNA repair</keyword>
<dbReference type="Pfam" id="PF13298">
    <property type="entry name" value="LigD_N"/>
    <property type="match status" value="1"/>
</dbReference>
<dbReference type="InterPro" id="IPR014145">
    <property type="entry name" value="LigD_pol_dom"/>
</dbReference>
<evidence type="ECO:0000256" key="20">
    <source>
        <dbReference type="ARBA" id="ARBA00034003"/>
    </source>
</evidence>
<dbReference type="SUPFAM" id="SSF50249">
    <property type="entry name" value="Nucleic acid-binding proteins"/>
    <property type="match status" value="1"/>
</dbReference>
<dbReference type="SUPFAM" id="SSF56091">
    <property type="entry name" value="DNA ligase/mRNA capping enzyme, catalytic domain"/>
    <property type="match status" value="1"/>
</dbReference>
<keyword evidence="13" id="KW-0239">DNA-directed DNA polymerase</keyword>
<keyword evidence="26" id="KW-1185">Reference proteome</keyword>
<keyword evidence="10" id="KW-0378">Hydrolase</keyword>
<dbReference type="Pfam" id="PF04679">
    <property type="entry name" value="DNA_ligase_A_C"/>
    <property type="match status" value="1"/>
</dbReference>
<evidence type="ECO:0000313" key="26">
    <source>
        <dbReference type="Proteomes" id="UP000602198"/>
    </source>
</evidence>
<dbReference type="InterPro" id="IPR012340">
    <property type="entry name" value="NA-bd_OB-fold"/>
</dbReference>
<dbReference type="InterPro" id="IPR014144">
    <property type="entry name" value="LigD_PE_domain"/>
</dbReference>
<dbReference type="CDD" id="cd04863">
    <property type="entry name" value="MtLigD_Pol_like"/>
    <property type="match status" value="1"/>
</dbReference>
<dbReference type="Proteomes" id="UP000602198">
    <property type="component" value="Unassembled WGS sequence"/>
</dbReference>
<dbReference type="Gene3D" id="2.40.50.140">
    <property type="entry name" value="Nucleic acid-binding proteins"/>
    <property type="match status" value="1"/>
</dbReference>
<evidence type="ECO:0000256" key="23">
    <source>
        <dbReference type="SAM" id="MobiDB-lite"/>
    </source>
</evidence>
<feature type="domain" description="ATP-dependent DNA ligase family profile" evidence="24">
    <location>
        <begin position="576"/>
        <end position="667"/>
    </location>
</feature>
<feature type="region of interest" description="Disordered" evidence="23">
    <location>
        <begin position="283"/>
        <end position="347"/>
    </location>
</feature>
<evidence type="ECO:0000256" key="19">
    <source>
        <dbReference type="ARBA" id="ARBA00029943"/>
    </source>
</evidence>
<comment type="catalytic activity">
    <reaction evidence="20">
        <text>ATP + (deoxyribonucleotide)n-3'-hydroxyl + 5'-phospho-(deoxyribonucleotide)m = (deoxyribonucleotide)n+m + AMP + diphosphate.</text>
        <dbReference type="EC" id="6.5.1.1"/>
    </reaction>
</comment>
<keyword evidence="14" id="KW-0238">DNA-binding</keyword>
<dbReference type="NCBIfam" id="TIGR02779">
    <property type="entry name" value="NHEJ_ligase_lig"/>
    <property type="match status" value="1"/>
</dbReference>
<evidence type="ECO:0000256" key="14">
    <source>
        <dbReference type="ARBA" id="ARBA00023125"/>
    </source>
</evidence>
<comment type="similarity">
    <text evidence="22">In the N-terminal section; belongs to the LigD polymerase family.</text>
</comment>
<evidence type="ECO:0000256" key="3">
    <source>
        <dbReference type="ARBA" id="ARBA00022598"/>
    </source>
</evidence>
<dbReference type="Gene3D" id="3.30.470.30">
    <property type="entry name" value="DNA ligase/mRNA capping enzyme"/>
    <property type="match status" value="1"/>
</dbReference>
<dbReference type="Gene3D" id="3.90.920.10">
    <property type="entry name" value="DNA primase, PRIM domain"/>
    <property type="match status" value="1"/>
</dbReference>
<evidence type="ECO:0000256" key="4">
    <source>
        <dbReference type="ARBA" id="ARBA00022679"/>
    </source>
</evidence>
<protein>
    <recommendedName>
        <fullName evidence="2">DNA ligase (ATP)</fullName>
        <ecNumber evidence="2">6.5.1.1</ecNumber>
    </recommendedName>
    <alternativeName>
        <fullName evidence="19">NHEJ DNA polymerase</fullName>
    </alternativeName>
</protein>
<keyword evidence="9" id="KW-0227">DNA damage</keyword>
<evidence type="ECO:0000256" key="7">
    <source>
        <dbReference type="ARBA" id="ARBA00022723"/>
    </source>
</evidence>
<keyword evidence="15" id="KW-0233">DNA recombination</keyword>